<accession>A0A314ZMN7</accession>
<evidence type="ECO:0000313" key="1">
    <source>
        <dbReference type="EMBL" id="PQV42349.1"/>
    </source>
</evidence>
<dbReference type="Proteomes" id="UP000251060">
    <property type="component" value="Unassembled WGS sequence"/>
</dbReference>
<dbReference type="EMBL" id="RJJF01000018">
    <property type="protein sequence ID" value="RNI07776.1"/>
    <property type="molecule type" value="Genomic_DNA"/>
</dbReference>
<dbReference type="Proteomes" id="UP000273978">
    <property type="component" value="Unassembled WGS sequence"/>
</dbReference>
<evidence type="ECO:0008006" key="5">
    <source>
        <dbReference type="Google" id="ProtNLM"/>
    </source>
</evidence>
<sequence>MEFPGIRDSRVELRKINATILKAKPILYSKDELSDECQKIDNSPPGIKLGFKQRNENKDSCTFHVSCEINASDDLELEMIAEIVGIIYFNSSYNISKKENPEVPSIMGNIIVPRVFEEINTILSPIYSAMGISYEDLEPPEHED</sequence>
<dbReference type="EMBL" id="PVBU01000007">
    <property type="protein sequence ID" value="PQV42349.1"/>
    <property type="molecule type" value="Genomic_DNA"/>
</dbReference>
<protein>
    <recommendedName>
        <fullName evidence="5">Preprotein translocase subunit SecB</fullName>
    </recommendedName>
</protein>
<gene>
    <name evidence="1" type="ORF">B0H22_107127</name>
    <name evidence="2" type="ORF">EDD83_07490</name>
</gene>
<dbReference type="AlphaFoldDB" id="A0A314ZMN7"/>
<evidence type="ECO:0000313" key="3">
    <source>
        <dbReference type="Proteomes" id="UP000251060"/>
    </source>
</evidence>
<name>A0A314ZMN7_9EURY</name>
<dbReference type="RefSeq" id="WP_105460804.1">
    <property type="nucleotide sequence ID" value="NZ_PVBU01000007.1"/>
</dbReference>
<comment type="caution">
    <text evidence="1">The sequence shown here is derived from an EMBL/GenBank/DDBJ whole genome shotgun (WGS) entry which is preliminary data.</text>
</comment>
<evidence type="ECO:0000313" key="2">
    <source>
        <dbReference type="EMBL" id="RNI07776.1"/>
    </source>
</evidence>
<reference evidence="2 4" key="2">
    <citation type="submission" date="2018-10" db="EMBL/GenBank/DDBJ databases">
        <title>Cultivation of a novel Methanohalophilus strain from Kebrit Deep of the Red Sea and a genomic comparison of members of the genus Methanohalophilus.</title>
        <authorList>
            <person name="Guan Y."/>
            <person name="Ngugi D.K."/>
            <person name="Stingl U."/>
        </authorList>
    </citation>
    <scope>NUCLEOTIDE SEQUENCE [LARGE SCALE GENOMIC DNA]</scope>
    <source>
        <strain evidence="2 4">DSM 10369</strain>
    </source>
</reference>
<reference evidence="1 3" key="1">
    <citation type="submission" date="2018-02" db="EMBL/GenBank/DDBJ databases">
        <title>Subsurface microbial communities from deep shales in Ohio and West Virginia, USA.</title>
        <authorList>
            <person name="Wrighton K."/>
        </authorList>
    </citation>
    <scope>NUCLEOTIDE SEQUENCE [LARGE SCALE GENOMIC DNA]</scope>
    <source>
        <strain evidence="1 3">DSM 10369</strain>
    </source>
</reference>
<proteinExistence type="predicted"/>
<organism evidence="1 3">
    <name type="scientific">Methanohalophilus euhalobius</name>
    <dbReference type="NCBI Taxonomy" id="51203"/>
    <lineage>
        <taxon>Archaea</taxon>
        <taxon>Methanobacteriati</taxon>
        <taxon>Methanobacteriota</taxon>
        <taxon>Stenosarchaea group</taxon>
        <taxon>Methanomicrobia</taxon>
        <taxon>Methanosarcinales</taxon>
        <taxon>Methanosarcinaceae</taxon>
        <taxon>Methanohalophilus</taxon>
    </lineage>
</organism>
<evidence type="ECO:0000313" key="4">
    <source>
        <dbReference type="Proteomes" id="UP000273978"/>
    </source>
</evidence>